<keyword evidence="2" id="KW-0238">DNA-binding</keyword>
<evidence type="ECO:0000256" key="1">
    <source>
        <dbReference type="ARBA" id="ARBA00023015"/>
    </source>
</evidence>
<dbReference type="Gene3D" id="3.40.50.2300">
    <property type="match status" value="1"/>
</dbReference>
<dbReference type="CDD" id="cd06170">
    <property type="entry name" value="LuxR_C_like"/>
    <property type="match status" value="1"/>
</dbReference>
<evidence type="ECO:0000259" key="4">
    <source>
        <dbReference type="PROSITE" id="PS50043"/>
    </source>
</evidence>
<protein>
    <submittedName>
        <fullName evidence="5">Response regulator transcription factor</fullName>
    </submittedName>
</protein>
<dbReference type="RefSeq" id="WP_344433047.1">
    <property type="nucleotide sequence ID" value="NZ_BAAASL010000002.1"/>
</dbReference>
<dbReference type="PRINTS" id="PR00038">
    <property type="entry name" value="HTHLUXR"/>
</dbReference>
<dbReference type="PROSITE" id="PS50043">
    <property type="entry name" value="HTH_LUXR_2"/>
    <property type="match status" value="1"/>
</dbReference>
<feature type="domain" description="HTH luxR-type" evidence="4">
    <location>
        <begin position="152"/>
        <end position="217"/>
    </location>
</feature>
<keyword evidence="3" id="KW-0804">Transcription</keyword>
<accession>A0ABN3TJH2</accession>
<dbReference type="Pfam" id="PF00196">
    <property type="entry name" value="GerE"/>
    <property type="match status" value="1"/>
</dbReference>
<evidence type="ECO:0000256" key="3">
    <source>
        <dbReference type="ARBA" id="ARBA00023163"/>
    </source>
</evidence>
<name>A0ABN3TJH2_9ACTN</name>
<reference evidence="5 6" key="1">
    <citation type="journal article" date="2019" name="Int. J. Syst. Evol. Microbiol.">
        <title>The Global Catalogue of Microorganisms (GCM) 10K type strain sequencing project: providing services to taxonomists for standard genome sequencing and annotation.</title>
        <authorList>
            <consortium name="The Broad Institute Genomics Platform"/>
            <consortium name="The Broad Institute Genome Sequencing Center for Infectious Disease"/>
            <person name="Wu L."/>
            <person name="Ma J."/>
        </authorList>
    </citation>
    <scope>NUCLEOTIDE SEQUENCE [LARGE SCALE GENOMIC DNA]</scope>
    <source>
        <strain evidence="5 6">JCM 4542</strain>
    </source>
</reference>
<dbReference type="Proteomes" id="UP001500886">
    <property type="component" value="Unassembled WGS sequence"/>
</dbReference>
<dbReference type="SUPFAM" id="SSF46894">
    <property type="entry name" value="C-terminal effector domain of the bipartite response regulators"/>
    <property type="match status" value="1"/>
</dbReference>
<keyword evidence="6" id="KW-1185">Reference proteome</keyword>
<dbReference type="InterPro" id="IPR016032">
    <property type="entry name" value="Sig_transdc_resp-reg_C-effctor"/>
</dbReference>
<evidence type="ECO:0000313" key="5">
    <source>
        <dbReference type="EMBL" id="GAA2708838.1"/>
    </source>
</evidence>
<dbReference type="PANTHER" id="PTHR43214">
    <property type="entry name" value="TWO-COMPONENT RESPONSE REGULATOR"/>
    <property type="match status" value="1"/>
</dbReference>
<keyword evidence="1" id="KW-0805">Transcription regulation</keyword>
<proteinExistence type="predicted"/>
<dbReference type="SMART" id="SM00421">
    <property type="entry name" value="HTH_LUXR"/>
    <property type="match status" value="1"/>
</dbReference>
<evidence type="ECO:0000256" key="2">
    <source>
        <dbReference type="ARBA" id="ARBA00023125"/>
    </source>
</evidence>
<evidence type="ECO:0000313" key="6">
    <source>
        <dbReference type="Proteomes" id="UP001500886"/>
    </source>
</evidence>
<sequence length="256" mass="26691">MPPIALTGRPAGPTAVGALRVVVDEPFALLRTGLLRTLADAGHTPLSPGDRPLAATVADHRPDVVVAAAGRLQEVVALRRERPATPVLVLSRRAEAHHVPQLLAAGGRGTGYLLHRRIGDEAEFLDALTRVARGGTVLDPDAVTRALRAHEAHDDLAQLSPREREVLALMAEGLSNAGIARALVVSTATVEKRVAGVFAKLGLEPDGVANRRVLAVLRYLRAAGDCGSSSTCAIRSAPQCALTSTGAVPSTARVAR</sequence>
<gene>
    <name evidence="5" type="ORF">GCM10010315_05950</name>
</gene>
<dbReference type="PANTHER" id="PTHR43214:SF24">
    <property type="entry name" value="TRANSCRIPTIONAL REGULATORY PROTEIN NARL-RELATED"/>
    <property type="match status" value="1"/>
</dbReference>
<dbReference type="EMBL" id="BAAASL010000002">
    <property type="protein sequence ID" value="GAA2708838.1"/>
    <property type="molecule type" value="Genomic_DNA"/>
</dbReference>
<dbReference type="InterPro" id="IPR039420">
    <property type="entry name" value="WalR-like"/>
</dbReference>
<dbReference type="InterPro" id="IPR000792">
    <property type="entry name" value="Tscrpt_reg_LuxR_C"/>
</dbReference>
<comment type="caution">
    <text evidence="5">The sequence shown here is derived from an EMBL/GenBank/DDBJ whole genome shotgun (WGS) entry which is preliminary data.</text>
</comment>
<organism evidence="5 6">
    <name type="scientific">Streptomyces luteosporeus</name>
    <dbReference type="NCBI Taxonomy" id="173856"/>
    <lineage>
        <taxon>Bacteria</taxon>
        <taxon>Bacillati</taxon>
        <taxon>Actinomycetota</taxon>
        <taxon>Actinomycetes</taxon>
        <taxon>Kitasatosporales</taxon>
        <taxon>Streptomycetaceae</taxon>
        <taxon>Streptomyces</taxon>
    </lineage>
</organism>